<dbReference type="PRINTS" id="PR00700">
    <property type="entry name" value="PRTYPHPHTASE"/>
</dbReference>
<dbReference type="CDD" id="cd00096">
    <property type="entry name" value="Ig"/>
    <property type="match status" value="1"/>
</dbReference>
<evidence type="ECO:0000256" key="5">
    <source>
        <dbReference type="ARBA" id="ARBA00022801"/>
    </source>
</evidence>
<dbReference type="InterPro" id="IPR013783">
    <property type="entry name" value="Ig-like_fold"/>
</dbReference>
<dbReference type="GO" id="GO:0005001">
    <property type="term" value="F:transmembrane receptor protein tyrosine phosphatase activity"/>
    <property type="evidence" value="ECO:0007669"/>
    <property type="project" value="UniProtKB-ARBA"/>
</dbReference>
<evidence type="ECO:0000259" key="15">
    <source>
        <dbReference type="PROSITE" id="PS50835"/>
    </source>
</evidence>
<keyword evidence="7 12" id="KW-1133">Transmembrane helix</keyword>
<sequence>MLKHSIAEDDEIQCNERKRLRVKLTSSHLVQSWLLLLSFVALISLILPTYGSATPNLVITQDGTKAFNHTLTVSCRANFSVSELWWSVLRLPNEEPVNVTEPKVKKQDEFHEVSLIHKHLALQDIGQYICNAVPDGDPSALLRSTYNLTFRVPPRLKGQKSVDVNETNDTSLTCKVYGYPVPNSIRWSFESASSIPLSNSSNVGITVEPQGETEFTSKLVLRNVSIEQHGKYYCNTDDGLSEETNLTVKGKPRLVLDVIMAVTPTEIFVNWTINNGNSNITSLKLMYFGNGSENVVNLEPTSTIHLLQKLTPLTIYSNFSLVAQNLIGTAEDIRVVDIKTLEETPVFIPKVILKGSTSGTVTLGWTIAQSLTNYYHYYNVSIQDRVGKITYRKSGENPEVMVENLRSGMDYSFRVAACSEYTHRCDEFSELVNGTTMDGMSSPPRNIIVKCHFDERSHEATVKATWDDPTDPQGMVAEYAVVLSGNATYHDEQGRLIEETVGPINKAVRATSTKTIEFTKQPPNTQLFVTVCAKTRVRLCGESAKGSCATPSTIPDTDALNKASWKAVQNKRLDIFFMITLPSISQRNGTICCIRIVVVKLNKDQSVSNLRPPSDWKIQDYEAVHNSSSAGAYVAEILDPKSQSIMIGDGSSLADDKKPCQKCWSHFDSPSDAADGSFRPSVGFPINNQINKVGKRHWKRHAASGGDSLYRTPFINPRDGPLDSESYYTVFLDAIVLNEKHEHMRAQSKYFHPLRPVRVAEQVTLPGTAIVVSLIAAVLVLLVSLMCVMRWRRKEPGDQEYGLSHSIQQWCRRLRGQQPIPSDEPPILPPIPKDQLVTAFLERHKDSDLGFQQEFEKLPDRFCDRTSEASDSRDNVGKNRYPDIKAYDQTRIRLSTSDGNADYINANLVVGYKERKKFICAQGPMDGTVNDWWRMIWEQHVHFILMLTNVEEYNKTKCAKYWPSEGSTNYADFVVTHSSELRYSDFLVRYLKLSKNRPSSSNDDSPKEEREVLQYHYLVWKDFMAPEYPVGILRFIKRFNEMYSPDKGPILVHCSAGVGRTGTLVALDSMLQELREEERVSIFNTICDLRHQRNYLVQSLKQYVFIYRALMELAQFGDTELTVSDLKSNIDKLKTVPDGKITSKMQEEFERLSQVIEDRKPFAIGSSDENKHRNRHENVIPYDRNRVILSPMPSLTKEICTYINASFIEGYDNSEQFIIAQDPLDNTVGDFWRMMVEQNIRSVVMLSETGDEQCPRYWPEKDQETSHDYIKVKYMQSQSFPFYLRREFTVTETKSDNVCLVTQFQYNGWPMGEGEVPQADRGIVELIDTVLKFKDSLGKEKSCGPTVVHCSNGADRSSIFVAIAILAQQMMNESRVDVYSVVRKLRSQRQGLFRNFAQYEFVYRALVTYAELHVANGSAGH</sequence>
<dbReference type="Pfam" id="PF00102">
    <property type="entry name" value="Y_phosphatase"/>
    <property type="match status" value="2"/>
</dbReference>
<dbReference type="Gene3D" id="2.60.40.10">
    <property type="entry name" value="Immunoglobulins"/>
    <property type="match status" value="4"/>
</dbReference>
<evidence type="ECO:0000259" key="16">
    <source>
        <dbReference type="PROSITE" id="PS50853"/>
    </source>
</evidence>
<dbReference type="SUPFAM" id="SSF48726">
    <property type="entry name" value="Immunoglobulin"/>
    <property type="match status" value="2"/>
</dbReference>
<gene>
    <name evidence="17" type="ORF">Ocin01_05404</name>
</gene>
<dbReference type="Proteomes" id="UP000094527">
    <property type="component" value="Unassembled WGS sequence"/>
</dbReference>
<evidence type="ECO:0000256" key="8">
    <source>
        <dbReference type="ARBA" id="ARBA00023136"/>
    </source>
</evidence>
<dbReference type="PROSITE" id="PS50835">
    <property type="entry name" value="IG_LIKE"/>
    <property type="match status" value="2"/>
</dbReference>
<evidence type="ECO:0000256" key="3">
    <source>
        <dbReference type="ARBA" id="ARBA00022692"/>
    </source>
</evidence>
<dbReference type="InterPro" id="IPR029021">
    <property type="entry name" value="Prot-tyrosine_phosphatase-like"/>
</dbReference>
<dbReference type="PANTHER" id="PTHR19134:SF495">
    <property type="entry name" value="TYROSINE-PROTEIN PHOSPHATASE 69D"/>
    <property type="match status" value="1"/>
</dbReference>
<evidence type="ECO:0000256" key="6">
    <source>
        <dbReference type="ARBA" id="ARBA00022912"/>
    </source>
</evidence>
<dbReference type="InterPro" id="IPR003598">
    <property type="entry name" value="Ig_sub2"/>
</dbReference>
<keyword evidence="6" id="KW-0904">Protein phosphatase</keyword>
<evidence type="ECO:0000313" key="17">
    <source>
        <dbReference type="EMBL" id="ODN01275.1"/>
    </source>
</evidence>
<dbReference type="PROSITE" id="PS50853">
    <property type="entry name" value="FN3"/>
    <property type="match status" value="1"/>
</dbReference>
<dbReference type="PROSITE" id="PS00383">
    <property type="entry name" value="TYR_PHOSPHATASE_1"/>
    <property type="match status" value="2"/>
</dbReference>
<keyword evidence="18" id="KW-1185">Reference proteome</keyword>
<feature type="domain" description="Fibronectin type-III" evidence="16">
    <location>
        <begin position="345"/>
        <end position="439"/>
    </location>
</feature>
<dbReference type="InterPro" id="IPR000387">
    <property type="entry name" value="Tyr_Pase_dom"/>
</dbReference>
<keyword evidence="5" id="KW-0378">Hydrolase</keyword>
<dbReference type="InterPro" id="IPR036116">
    <property type="entry name" value="FN3_sf"/>
</dbReference>
<dbReference type="PROSITE" id="PS50055">
    <property type="entry name" value="TYR_PHOSPHATASE_PTP"/>
    <property type="match status" value="2"/>
</dbReference>
<dbReference type="EC" id="3.1.3.48" evidence="2"/>
<dbReference type="FunFam" id="3.90.190.10:FF:000092">
    <property type="entry name" value="Tyrosine-protein phosphatase 69D"/>
    <property type="match status" value="1"/>
</dbReference>
<evidence type="ECO:0000256" key="11">
    <source>
        <dbReference type="ARBA" id="ARBA00051722"/>
    </source>
</evidence>
<feature type="domain" description="Ig-like" evidence="15">
    <location>
        <begin position="154"/>
        <end position="247"/>
    </location>
</feature>
<evidence type="ECO:0000259" key="14">
    <source>
        <dbReference type="PROSITE" id="PS50056"/>
    </source>
</evidence>
<dbReference type="OMA" id="FQVRACS"/>
<dbReference type="InterPro" id="IPR000242">
    <property type="entry name" value="PTP_cat"/>
</dbReference>
<dbReference type="Pfam" id="PF13927">
    <property type="entry name" value="Ig_3"/>
    <property type="match status" value="1"/>
</dbReference>
<keyword evidence="10" id="KW-0393">Immunoglobulin domain</keyword>
<dbReference type="GO" id="GO:0016020">
    <property type="term" value="C:membrane"/>
    <property type="evidence" value="ECO:0007669"/>
    <property type="project" value="UniProtKB-SubCell"/>
</dbReference>
<dbReference type="SMART" id="SM00060">
    <property type="entry name" value="FN3"/>
    <property type="match status" value="3"/>
</dbReference>
<feature type="domain" description="Tyrosine specific protein phosphatases" evidence="14">
    <location>
        <begin position="1033"/>
        <end position="1104"/>
    </location>
</feature>
<dbReference type="Pfam" id="PF00041">
    <property type="entry name" value="fn3"/>
    <property type="match status" value="1"/>
</dbReference>
<dbReference type="SUPFAM" id="SSF49265">
    <property type="entry name" value="Fibronectin type III"/>
    <property type="match status" value="1"/>
</dbReference>
<protein>
    <recommendedName>
        <fullName evidence="2">protein-tyrosine-phosphatase</fullName>
        <ecNumber evidence="2">3.1.3.48</ecNumber>
    </recommendedName>
</protein>
<comment type="subcellular location">
    <subcellularLocation>
        <location evidence="1">Membrane</location>
        <topology evidence="1">Single-pass membrane protein</topology>
    </subcellularLocation>
</comment>
<dbReference type="Gene3D" id="3.90.190.10">
    <property type="entry name" value="Protein tyrosine phosphatase superfamily"/>
    <property type="match status" value="2"/>
</dbReference>
<evidence type="ECO:0000313" key="18">
    <source>
        <dbReference type="Proteomes" id="UP000094527"/>
    </source>
</evidence>
<keyword evidence="4" id="KW-0732">Signal</keyword>
<dbReference type="InterPro" id="IPR036179">
    <property type="entry name" value="Ig-like_dom_sf"/>
</dbReference>
<dbReference type="SUPFAM" id="SSF52799">
    <property type="entry name" value="(Phosphotyrosine protein) phosphatases II"/>
    <property type="match status" value="2"/>
</dbReference>
<name>A0A1D2N865_ORCCI</name>
<feature type="domain" description="Tyrosine-protein phosphatase" evidence="13">
    <location>
        <begin position="1145"/>
        <end position="1409"/>
    </location>
</feature>
<evidence type="ECO:0000256" key="9">
    <source>
        <dbReference type="ARBA" id="ARBA00023157"/>
    </source>
</evidence>
<evidence type="ECO:0000256" key="10">
    <source>
        <dbReference type="ARBA" id="ARBA00023319"/>
    </source>
</evidence>
<dbReference type="EMBL" id="LJIJ01000163">
    <property type="protein sequence ID" value="ODN01275.1"/>
    <property type="molecule type" value="Genomic_DNA"/>
</dbReference>
<evidence type="ECO:0000256" key="1">
    <source>
        <dbReference type="ARBA" id="ARBA00004167"/>
    </source>
</evidence>
<comment type="catalytic activity">
    <reaction evidence="11">
        <text>O-phospho-L-tyrosyl-[protein] + H2O = L-tyrosyl-[protein] + phosphate</text>
        <dbReference type="Rhea" id="RHEA:10684"/>
        <dbReference type="Rhea" id="RHEA-COMP:10136"/>
        <dbReference type="Rhea" id="RHEA-COMP:20101"/>
        <dbReference type="ChEBI" id="CHEBI:15377"/>
        <dbReference type="ChEBI" id="CHEBI:43474"/>
        <dbReference type="ChEBI" id="CHEBI:46858"/>
        <dbReference type="ChEBI" id="CHEBI:61978"/>
        <dbReference type="EC" id="3.1.3.48"/>
    </reaction>
</comment>
<dbReference type="SMART" id="SM00404">
    <property type="entry name" value="PTPc_motif"/>
    <property type="match status" value="2"/>
</dbReference>
<dbReference type="SMART" id="SM00408">
    <property type="entry name" value="IGc2"/>
    <property type="match status" value="1"/>
</dbReference>
<comment type="caution">
    <text evidence="17">The sequence shown here is derived from an EMBL/GenBank/DDBJ whole genome shotgun (WGS) entry which is preliminary data.</text>
</comment>
<evidence type="ECO:0000256" key="2">
    <source>
        <dbReference type="ARBA" id="ARBA00013064"/>
    </source>
</evidence>
<feature type="domain" description="Tyrosine specific protein phosphatases" evidence="14">
    <location>
        <begin position="1321"/>
        <end position="1400"/>
    </location>
</feature>
<dbReference type="SMART" id="SM00409">
    <property type="entry name" value="IG"/>
    <property type="match status" value="2"/>
</dbReference>
<dbReference type="InterPro" id="IPR016130">
    <property type="entry name" value="Tyr_Pase_AS"/>
</dbReference>
<organism evidence="17 18">
    <name type="scientific">Orchesella cincta</name>
    <name type="common">Springtail</name>
    <name type="synonym">Podura cincta</name>
    <dbReference type="NCBI Taxonomy" id="48709"/>
    <lineage>
        <taxon>Eukaryota</taxon>
        <taxon>Metazoa</taxon>
        <taxon>Ecdysozoa</taxon>
        <taxon>Arthropoda</taxon>
        <taxon>Hexapoda</taxon>
        <taxon>Collembola</taxon>
        <taxon>Entomobryomorpha</taxon>
        <taxon>Entomobryoidea</taxon>
        <taxon>Orchesellidae</taxon>
        <taxon>Orchesellinae</taxon>
        <taxon>Orchesella</taxon>
    </lineage>
</organism>
<dbReference type="OrthoDB" id="6058203at2759"/>
<dbReference type="GO" id="GO:0048666">
    <property type="term" value="P:neuron development"/>
    <property type="evidence" value="ECO:0007669"/>
    <property type="project" value="UniProtKB-ARBA"/>
</dbReference>
<keyword evidence="8 12" id="KW-0472">Membrane</keyword>
<feature type="transmembrane region" description="Helical" evidence="12">
    <location>
        <begin position="29"/>
        <end position="51"/>
    </location>
</feature>
<proteinExistence type="predicted"/>
<dbReference type="SMART" id="SM00194">
    <property type="entry name" value="PTPc"/>
    <property type="match status" value="2"/>
</dbReference>
<dbReference type="CDD" id="cd00047">
    <property type="entry name" value="PTPc"/>
    <property type="match status" value="2"/>
</dbReference>
<dbReference type="PANTHER" id="PTHR19134">
    <property type="entry name" value="RECEPTOR-TYPE TYROSINE-PROTEIN PHOSPHATASE"/>
    <property type="match status" value="1"/>
</dbReference>
<evidence type="ECO:0000256" key="7">
    <source>
        <dbReference type="ARBA" id="ARBA00022989"/>
    </source>
</evidence>
<dbReference type="InterPro" id="IPR007110">
    <property type="entry name" value="Ig-like_dom"/>
</dbReference>
<dbReference type="InterPro" id="IPR003599">
    <property type="entry name" value="Ig_sub"/>
</dbReference>
<accession>A0A1D2N865</accession>
<feature type="domain" description="Ig-like" evidence="15">
    <location>
        <begin position="48"/>
        <end position="149"/>
    </location>
</feature>
<dbReference type="InterPro" id="IPR003961">
    <property type="entry name" value="FN3_dom"/>
</dbReference>
<evidence type="ECO:0000256" key="4">
    <source>
        <dbReference type="ARBA" id="ARBA00022729"/>
    </source>
</evidence>
<dbReference type="CDD" id="cd00063">
    <property type="entry name" value="FN3"/>
    <property type="match status" value="2"/>
</dbReference>
<dbReference type="InterPro" id="IPR050348">
    <property type="entry name" value="Protein-Tyr_Phosphatase"/>
</dbReference>
<dbReference type="FunFam" id="3.90.190.10:FF:000102">
    <property type="entry name" value="Receptor-type tyrosine-protein phosphatase"/>
    <property type="match status" value="1"/>
</dbReference>
<dbReference type="InterPro" id="IPR003595">
    <property type="entry name" value="Tyr_Pase_cat"/>
</dbReference>
<keyword evidence="3 12" id="KW-0812">Transmembrane</keyword>
<dbReference type="STRING" id="48709.A0A1D2N865"/>
<evidence type="ECO:0000259" key="13">
    <source>
        <dbReference type="PROSITE" id="PS50055"/>
    </source>
</evidence>
<feature type="domain" description="Tyrosine-protein phosphatase" evidence="13">
    <location>
        <begin position="851"/>
        <end position="1113"/>
    </location>
</feature>
<evidence type="ECO:0000256" key="12">
    <source>
        <dbReference type="SAM" id="Phobius"/>
    </source>
</evidence>
<keyword evidence="9" id="KW-1015">Disulfide bond</keyword>
<dbReference type="PROSITE" id="PS50056">
    <property type="entry name" value="TYR_PHOSPHATASE_2"/>
    <property type="match status" value="2"/>
</dbReference>
<reference evidence="17 18" key="1">
    <citation type="journal article" date="2016" name="Genome Biol. Evol.">
        <title>Gene Family Evolution Reflects Adaptation to Soil Environmental Stressors in the Genome of the Collembolan Orchesella cincta.</title>
        <authorList>
            <person name="Faddeeva-Vakhrusheva A."/>
            <person name="Derks M.F."/>
            <person name="Anvar S.Y."/>
            <person name="Agamennone V."/>
            <person name="Suring W."/>
            <person name="Smit S."/>
            <person name="van Straalen N.M."/>
            <person name="Roelofs D."/>
        </authorList>
    </citation>
    <scope>NUCLEOTIDE SEQUENCE [LARGE SCALE GENOMIC DNA]</scope>
    <source>
        <tissue evidence="17">Mixed pool</tissue>
    </source>
</reference>